<keyword evidence="1" id="KW-0472">Membrane</keyword>
<proteinExistence type="predicted"/>
<accession>A0A238KSS0</accession>
<keyword evidence="1" id="KW-1133">Transmembrane helix</keyword>
<evidence type="ECO:0000313" key="2">
    <source>
        <dbReference type="EMBL" id="SMX45747.1"/>
    </source>
</evidence>
<feature type="transmembrane region" description="Helical" evidence="1">
    <location>
        <begin position="42"/>
        <end position="61"/>
    </location>
</feature>
<protein>
    <submittedName>
        <fullName evidence="2">Branched-chain amino acid transport protein (AzlD)</fullName>
    </submittedName>
</protein>
<evidence type="ECO:0000256" key="1">
    <source>
        <dbReference type="SAM" id="Phobius"/>
    </source>
</evidence>
<evidence type="ECO:0000313" key="3">
    <source>
        <dbReference type="Proteomes" id="UP000202922"/>
    </source>
</evidence>
<dbReference type="Proteomes" id="UP000202922">
    <property type="component" value="Unassembled WGS sequence"/>
</dbReference>
<dbReference type="RefSeq" id="WP_093967965.1">
    <property type="nucleotide sequence ID" value="NZ_FXYE01000002.1"/>
</dbReference>
<sequence>MDMSSTQIWTIIALLGIGTFLIRFSFLGIIGDRELPEWVLRHLRYTPVSVLPALIAPLVLWPEATGGQPDLARILAAAVTLLLGVTTKNVLAAIFGGAGTLYLGLYLLG</sequence>
<dbReference type="OrthoDB" id="6119856at2"/>
<name>A0A238KSS0_9RHOB</name>
<feature type="transmembrane region" description="Helical" evidence="1">
    <location>
        <begin position="6"/>
        <end position="30"/>
    </location>
</feature>
<dbReference type="AlphaFoldDB" id="A0A238KSS0"/>
<organism evidence="2 3">
    <name type="scientific">Actibacterium lipolyticum</name>
    <dbReference type="NCBI Taxonomy" id="1524263"/>
    <lineage>
        <taxon>Bacteria</taxon>
        <taxon>Pseudomonadati</taxon>
        <taxon>Pseudomonadota</taxon>
        <taxon>Alphaproteobacteria</taxon>
        <taxon>Rhodobacterales</taxon>
        <taxon>Roseobacteraceae</taxon>
        <taxon>Actibacterium</taxon>
    </lineage>
</organism>
<reference evidence="3" key="1">
    <citation type="submission" date="2017-05" db="EMBL/GenBank/DDBJ databases">
        <authorList>
            <person name="Rodrigo-Torres L."/>
            <person name="Arahal R. D."/>
            <person name="Lucena T."/>
        </authorList>
    </citation>
    <scope>NUCLEOTIDE SEQUENCE [LARGE SCALE GENOMIC DNA]</scope>
    <source>
        <strain evidence="3">CECT 8621</strain>
    </source>
</reference>
<dbReference type="Pfam" id="PF05437">
    <property type="entry name" value="AzlD"/>
    <property type="match status" value="1"/>
</dbReference>
<dbReference type="InterPro" id="IPR008407">
    <property type="entry name" value="Brnchd-chn_aa_trnsp_AzlD"/>
</dbReference>
<keyword evidence="3" id="KW-1185">Reference proteome</keyword>
<keyword evidence="1" id="KW-0812">Transmembrane</keyword>
<dbReference type="EMBL" id="FXYE01000002">
    <property type="protein sequence ID" value="SMX45747.1"/>
    <property type="molecule type" value="Genomic_DNA"/>
</dbReference>
<gene>
    <name evidence="2" type="ORF">COL8621_02880</name>
</gene>